<dbReference type="RefSeq" id="WP_188462575.1">
    <property type="nucleotide sequence ID" value="NZ_BMFQ01000001.1"/>
</dbReference>
<protein>
    <recommendedName>
        <fullName evidence="5">DUF4168 domain-containing protein</fullName>
    </recommendedName>
</protein>
<feature type="compositionally biased region" description="Polar residues" evidence="1">
    <location>
        <begin position="86"/>
        <end position="96"/>
    </location>
</feature>
<proteinExistence type="predicted"/>
<evidence type="ECO:0000256" key="1">
    <source>
        <dbReference type="SAM" id="MobiDB-lite"/>
    </source>
</evidence>
<reference evidence="3" key="1">
    <citation type="journal article" date="2014" name="Int. J. Syst. Evol. Microbiol.">
        <title>Complete genome sequence of Corynebacterium casei LMG S-19264T (=DSM 44701T), isolated from a smear-ripened cheese.</title>
        <authorList>
            <consortium name="US DOE Joint Genome Institute (JGI-PGF)"/>
            <person name="Walter F."/>
            <person name="Albersmeier A."/>
            <person name="Kalinowski J."/>
            <person name="Ruckert C."/>
        </authorList>
    </citation>
    <scope>NUCLEOTIDE SEQUENCE</scope>
    <source>
        <strain evidence="3">CGMCC 1.12751</strain>
    </source>
</reference>
<name>A0A917GE45_9FLAO</name>
<reference evidence="3" key="2">
    <citation type="submission" date="2020-09" db="EMBL/GenBank/DDBJ databases">
        <authorList>
            <person name="Sun Q."/>
            <person name="Zhou Y."/>
        </authorList>
    </citation>
    <scope>NUCLEOTIDE SEQUENCE</scope>
    <source>
        <strain evidence="3">CGMCC 1.12751</strain>
    </source>
</reference>
<evidence type="ECO:0008006" key="5">
    <source>
        <dbReference type="Google" id="ProtNLM"/>
    </source>
</evidence>
<accession>A0A917GE45</accession>
<sequence length="133" mass="14479">MKKLVFLFFAFAMMQVSAQNLSSIASSASSGSMIENLASDQVKNLTKKLNLSESQQQLVSGLVVSQLKSEKFQKLLGSLGADKLMGSSNTSDNTAEQTDKIQSALLGDEGFQKEMGSVLDKKQMETMKSYIPR</sequence>
<keyword evidence="4" id="KW-1185">Reference proteome</keyword>
<dbReference type="Proteomes" id="UP000625976">
    <property type="component" value="Unassembled WGS sequence"/>
</dbReference>
<evidence type="ECO:0000313" key="4">
    <source>
        <dbReference type="Proteomes" id="UP000625976"/>
    </source>
</evidence>
<feature type="chain" id="PRO_5037892843" description="DUF4168 domain-containing protein" evidence="2">
    <location>
        <begin position="19"/>
        <end position="133"/>
    </location>
</feature>
<evidence type="ECO:0000313" key="3">
    <source>
        <dbReference type="EMBL" id="GGG41003.1"/>
    </source>
</evidence>
<dbReference type="EMBL" id="BMFQ01000001">
    <property type="protein sequence ID" value="GGG41003.1"/>
    <property type="molecule type" value="Genomic_DNA"/>
</dbReference>
<dbReference type="AlphaFoldDB" id="A0A917GE45"/>
<keyword evidence="2" id="KW-0732">Signal</keyword>
<feature type="region of interest" description="Disordered" evidence="1">
    <location>
        <begin position="81"/>
        <end position="108"/>
    </location>
</feature>
<organism evidence="3 4">
    <name type="scientific">Bizionia arctica</name>
    <dbReference type="NCBI Taxonomy" id="1495645"/>
    <lineage>
        <taxon>Bacteria</taxon>
        <taxon>Pseudomonadati</taxon>
        <taxon>Bacteroidota</taxon>
        <taxon>Flavobacteriia</taxon>
        <taxon>Flavobacteriales</taxon>
        <taxon>Flavobacteriaceae</taxon>
        <taxon>Bizionia</taxon>
    </lineage>
</organism>
<gene>
    <name evidence="3" type="ORF">GCM10010976_10780</name>
</gene>
<evidence type="ECO:0000256" key="2">
    <source>
        <dbReference type="SAM" id="SignalP"/>
    </source>
</evidence>
<feature type="signal peptide" evidence="2">
    <location>
        <begin position="1"/>
        <end position="18"/>
    </location>
</feature>
<comment type="caution">
    <text evidence="3">The sequence shown here is derived from an EMBL/GenBank/DDBJ whole genome shotgun (WGS) entry which is preliminary data.</text>
</comment>